<keyword evidence="3" id="KW-1185">Reference proteome</keyword>
<evidence type="ECO:0000313" key="2">
    <source>
        <dbReference type="EMBL" id="ALE91807.1"/>
    </source>
</evidence>
<evidence type="ECO:0000313" key="3">
    <source>
        <dbReference type="Proteomes" id="UP000062833"/>
    </source>
</evidence>
<organism evidence="2 3">
    <name type="scientific">Arthrobacter alpinus</name>
    <dbReference type="NCBI Taxonomy" id="656366"/>
    <lineage>
        <taxon>Bacteria</taxon>
        <taxon>Bacillati</taxon>
        <taxon>Actinomycetota</taxon>
        <taxon>Actinomycetes</taxon>
        <taxon>Micrococcales</taxon>
        <taxon>Micrococcaceae</taxon>
        <taxon>Arthrobacter</taxon>
    </lineage>
</organism>
<feature type="region of interest" description="Disordered" evidence="1">
    <location>
        <begin position="50"/>
        <end position="73"/>
    </location>
</feature>
<protein>
    <submittedName>
        <fullName evidence="2">Uncharacterized protein</fullName>
    </submittedName>
</protein>
<dbReference type="AlphaFoldDB" id="A0A0M5LX53"/>
<proteinExistence type="predicted"/>
<accession>A0A0M5LX53</accession>
<dbReference type="PATRIC" id="fig|656366.3.peg.1049"/>
<name>A0A0M5LX53_9MICC</name>
<dbReference type="Proteomes" id="UP000062833">
    <property type="component" value="Chromosome"/>
</dbReference>
<gene>
    <name evidence="2" type="ORF">AOC05_04870</name>
</gene>
<reference evidence="3" key="1">
    <citation type="submission" date="2015-09" db="EMBL/GenBank/DDBJ databases">
        <title>Complete genome of Arthrobacter alpinus strain R3.8.</title>
        <authorList>
            <person name="See-Too W.S."/>
            <person name="Chan K.G."/>
        </authorList>
    </citation>
    <scope>NUCLEOTIDE SEQUENCE [LARGE SCALE GENOMIC DNA]</scope>
    <source>
        <strain evidence="3">R3.8</strain>
    </source>
</reference>
<dbReference type="KEGG" id="aaq:AOC05_04870"/>
<sequence>MVQILGPAESTQTDPLATGTIEEMVVVFGVYAEGFAAMLSTLPEGNGFGRAGQPVVTDSPHPTMDVFRSQSKQ</sequence>
<dbReference type="EMBL" id="CP012677">
    <property type="protein sequence ID" value="ALE91807.1"/>
    <property type="molecule type" value="Genomic_DNA"/>
</dbReference>
<evidence type="ECO:0000256" key="1">
    <source>
        <dbReference type="SAM" id="MobiDB-lite"/>
    </source>
</evidence>